<accession>I4D585</accession>
<evidence type="ECO:0000313" key="2">
    <source>
        <dbReference type="EMBL" id="AFM40959.1"/>
    </source>
</evidence>
<organism evidence="2 3">
    <name type="scientific">Desulfosporosinus acidiphilus (strain DSM 22704 / JCM 16185 / SJ4)</name>
    <dbReference type="NCBI Taxonomy" id="646529"/>
    <lineage>
        <taxon>Bacteria</taxon>
        <taxon>Bacillati</taxon>
        <taxon>Bacillota</taxon>
        <taxon>Clostridia</taxon>
        <taxon>Eubacteriales</taxon>
        <taxon>Desulfitobacteriaceae</taxon>
        <taxon>Desulfosporosinus</taxon>
    </lineage>
</organism>
<dbReference type="Proteomes" id="UP000002892">
    <property type="component" value="Chromosome"/>
</dbReference>
<evidence type="ECO:0000256" key="1">
    <source>
        <dbReference type="SAM" id="Phobius"/>
    </source>
</evidence>
<gene>
    <name evidence="2" type="ordered locus">Desaci_1983</name>
</gene>
<keyword evidence="3" id="KW-1185">Reference proteome</keyword>
<protein>
    <submittedName>
        <fullName evidence="2">Uncharacterized protein</fullName>
    </submittedName>
</protein>
<keyword evidence="1" id="KW-0812">Transmembrane</keyword>
<evidence type="ECO:0000313" key="3">
    <source>
        <dbReference type="Proteomes" id="UP000002892"/>
    </source>
</evidence>
<dbReference type="AlphaFoldDB" id="I4D585"/>
<reference evidence="2 3" key="1">
    <citation type="journal article" date="2012" name="J. Bacteriol.">
        <title>Complete genome sequences of Desulfosporosinus orientis DSM765T, Desulfosporosinus youngiae DSM17734T, Desulfosporosinus meridiei DSM13257T, and Desulfosporosinus acidiphilus DSM22704T.</title>
        <authorList>
            <person name="Pester M."/>
            <person name="Brambilla E."/>
            <person name="Alazard D."/>
            <person name="Rattei T."/>
            <person name="Weinmaier T."/>
            <person name="Han J."/>
            <person name="Lucas S."/>
            <person name="Lapidus A."/>
            <person name="Cheng J.F."/>
            <person name="Goodwin L."/>
            <person name="Pitluck S."/>
            <person name="Peters L."/>
            <person name="Ovchinnikova G."/>
            <person name="Teshima H."/>
            <person name="Detter J.C."/>
            <person name="Han C.S."/>
            <person name="Tapia R."/>
            <person name="Land M.L."/>
            <person name="Hauser L."/>
            <person name="Kyrpides N.C."/>
            <person name="Ivanova N.N."/>
            <person name="Pagani I."/>
            <person name="Huntmann M."/>
            <person name="Wei C.L."/>
            <person name="Davenport K.W."/>
            <person name="Daligault H."/>
            <person name="Chain P.S."/>
            <person name="Chen A."/>
            <person name="Mavromatis K."/>
            <person name="Markowitz V."/>
            <person name="Szeto E."/>
            <person name="Mikhailova N."/>
            <person name="Pati A."/>
            <person name="Wagner M."/>
            <person name="Woyke T."/>
            <person name="Ollivier B."/>
            <person name="Klenk H.P."/>
            <person name="Spring S."/>
            <person name="Loy A."/>
        </authorList>
    </citation>
    <scope>NUCLEOTIDE SEQUENCE [LARGE SCALE GENOMIC DNA]</scope>
    <source>
        <strain evidence="3">DSM 22704 / JCM 16185 / SJ4</strain>
    </source>
</reference>
<dbReference type="EMBL" id="CP003639">
    <property type="protein sequence ID" value="AFM40959.1"/>
    <property type="molecule type" value="Genomic_DNA"/>
</dbReference>
<keyword evidence="1" id="KW-0472">Membrane</keyword>
<dbReference type="STRING" id="646529.Desaci_1983"/>
<dbReference type="KEGG" id="dai:Desaci_1983"/>
<proteinExistence type="predicted"/>
<feature type="transmembrane region" description="Helical" evidence="1">
    <location>
        <begin position="6"/>
        <end position="30"/>
    </location>
</feature>
<dbReference type="HOGENOM" id="CLU_3373380_0_0_9"/>
<keyword evidence="1" id="KW-1133">Transmembrane helix</keyword>
<sequence length="34" mass="4109">MDLLAVVYSLAIFYHILLRLMTIIMVVIFYQIEY</sequence>
<name>I4D585_DESAJ</name>